<feature type="region of interest" description="Disordered" evidence="1">
    <location>
        <begin position="378"/>
        <end position="403"/>
    </location>
</feature>
<dbReference type="GO" id="GO:0061693">
    <property type="term" value="F:alpha-D-ribose 1-methylphosphonate 5-triphosphate synthase activity"/>
    <property type="evidence" value="ECO:0007669"/>
    <property type="project" value="UniProtKB-EC"/>
</dbReference>
<evidence type="ECO:0000313" key="3">
    <source>
        <dbReference type="Proteomes" id="UP000541810"/>
    </source>
</evidence>
<dbReference type="PIRSF" id="PIRSF007313">
    <property type="entry name" value="PhnI"/>
    <property type="match status" value="1"/>
</dbReference>
<sequence length="403" mass="44410">MSYVAIKGGENAIREAAELLQVLRTRGSTEGQPPLSPQAIERQLHFLHSQVMSEGGLYDTQLASLAVKQSLGDPMEAAFLLRASRSTRPRIANTPVIDTRKMRLIRRISSAFKDIPGGQMLGPTPDYTQRLFNWELLDESGESFRNKLMQWTDGLDVDSTESAEESPLPKVLDFLREQGLVDDAPEPCDEPFDITREPLVFPVDRSAALATMTRGQQGGIVALAYSNMRGYGDVHPTIAELRVGYVPVELPHPVTGEPTEAGEVLITECEVIAMYERSDEASTQRTGVGDTVEIDPEAPPRFTLGYGACFGHNEAKAIAMAILDRSLQKGMRDGPSNPSEDPEFVLLHIDGIDAMGFTVHYKMPHYVTFASDLDRLRKTQQQHADKKQSTETESPVAEEVASP</sequence>
<organism evidence="2 3">
    <name type="scientific">Algisphaera agarilytica</name>
    <dbReference type="NCBI Taxonomy" id="1385975"/>
    <lineage>
        <taxon>Bacteria</taxon>
        <taxon>Pseudomonadati</taxon>
        <taxon>Planctomycetota</taxon>
        <taxon>Phycisphaerae</taxon>
        <taxon>Phycisphaerales</taxon>
        <taxon>Phycisphaeraceae</taxon>
        <taxon>Algisphaera</taxon>
    </lineage>
</organism>
<protein>
    <submittedName>
        <fullName evidence="2">Alpha-D-ribose 1-methylphosphonate 5-triphosphate synthase subunit PhnI</fullName>
        <ecNumber evidence="2">2.7.8.37</ecNumber>
    </submittedName>
</protein>
<evidence type="ECO:0000313" key="2">
    <source>
        <dbReference type="EMBL" id="MBB6431371.1"/>
    </source>
</evidence>
<dbReference type="Proteomes" id="UP000541810">
    <property type="component" value="Unassembled WGS sequence"/>
</dbReference>
<reference evidence="2 3" key="1">
    <citation type="submission" date="2020-08" db="EMBL/GenBank/DDBJ databases">
        <title>Genomic Encyclopedia of Type Strains, Phase IV (KMG-IV): sequencing the most valuable type-strain genomes for metagenomic binning, comparative biology and taxonomic classification.</title>
        <authorList>
            <person name="Goeker M."/>
        </authorList>
    </citation>
    <scope>NUCLEOTIDE SEQUENCE [LARGE SCALE GENOMIC DNA]</scope>
    <source>
        <strain evidence="2 3">DSM 103725</strain>
    </source>
</reference>
<feature type="compositionally biased region" description="Basic and acidic residues" evidence="1">
    <location>
        <begin position="378"/>
        <end position="390"/>
    </location>
</feature>
<dbReference type="GO" id="GO:0019634">
    <property type="term" value="P:organic phosphonate metabolic process"/>
    <property type="evidence" value="ECO:0007669"/>
    <property type="project" value="InterPro"/>
</dbReference>
<dbReference type="InterPro" id="IPR008773">
    <property type="entry name" value="PhnI"/>
</dbReference>
<dbReference type="EMBL" id="JACHGY010000001">
    <property type="protein sequence ID" value="MBB6431371.1"/>
    <property type="molecule type" value="Genomic_DNA"/>
</dbReference>
<comment type="caution">
    <text evidence="2">The sequence shown here is derived from an EMBL/GenBank/DDBJ whole genome shotgun (WGS) entry which is preliminary data.</text>
</comment>
<proteinExistence type="predicted"/>
<gene>
    <name evidence="2" type="ORF">HNQ40_003177</name>
</gene>
<dbReference type="RefSeq" id="WP_184678843.1">
    <property type="nucleotide sequence ID" value="NZ_JACHGY010000001.1"/>
</dbReference>
<keyword evidence="2" id="KW-0808">Transferase</keyword>
<keyword evidence="3" id="KW-1185">Reference proteome</keyword>
<name>A0A7X0LM81_9BACT</name>
<accession>A0A7X0LM81</accession>
<dbReference type="EC" id="2.7.8.37" evidence="2"/>
<dbReference type="Pfam" id="PF05861">
    <property type="entry name" value="PhnI"/>
    <property type="match status" value="1"/>
</dbReference>
<evidence type="ECO:0000256" key="1">
    <source>
        <dbReference type="SAM" id="MobiDB-lite"/>
    </source>
</evidence>
<dbReference type="AlphaFoldDB" id="A0A7X0LM81"/>